<feature type="binding site" evidence="12">
    <location>
        <position position="226"/>
    </location>
    <ligand>
        <name>[2Fe-2S] cluster</name>
        <dbReference type="ChEBI" id="CHEBI:190135"/>
    </ligand>
</feature>
<evidence type="ECO:0000256" key="6">
    <source>
        <dbReference type="ARBA" id="ARBA00022827"/>
    </source>
</evidence>
<dbReference type="InterPro" id="IPR008333">
    <property type="entry name" value="Cbr1-like_FAD-bd_dom"/>
</dbReference>
<gene>
    <name evidence="14" type="ORF">H9964_06805</name>
</gene>
<proteinExistence type="inferred from homology"/>
<dbReference type="CDD" id="cd06218">
    <property type="entry name" value="DHOD_e_trans"/>
    <property type="match status" value="1"/>
</dbReference>
<dbReference type="InterPro" id="IPR037117">
    <property type="entry name" value="Dihydroorotate_DH_ele_sf"/>
</dbReference>
<keyword evidence="3 11" id="KW-0285">Flavoprotein</keyword>
<accession>A0A9D2G6Q2</accession>
<dbReference type="GO" id="GO:0046872">
    <property type="term" value="F:metal ion binding"/>
    <property type="evidence" value="ECO:0007669"/>
    <property type="project" value="UniProtKB-KW"/>
</dbReference>
<organism evidence="14 15">
    <name type="scientific">Candidatus Gallimonas intestinavium</name>
    <dbReference type="NCBI Taxonomy" id="2838603"/>
    <lineage>
        <taxon>Bacteria</taxon>
        <taxon>Bacillati</taxon>
        <taxon>Bacillota</taxon>
        <taxon>Clostridia</taxon>
        <taxon>Candidatus Gallimonas</taxon>
    </lineage>
</organism>
<keyword evidence="8 12" id="KW-0408">Iron</keyword>
<evidence type="ECO:0000256" key="8">
    <source>
        <dbReference type="ARBA" id="ARBA00023004"/>
    </source>
</evidence>
<keyword evidence="7" id="KW-0249">Electron transport</keyword>
<evidence type="ECO:0000256" key="7">
    <source>
        <dbReference type="ARBA" id="ARBA00022982"/>
    </source>
</evidence>
<dbReference type="EMBL" id="DXBB01000093">
    <property type="protein sequence ID" value="HIZ73272.1"/>
    <property type="molecule type" value="Genomic_DNA"/>
</dbReference>
<dbReference type="InterPro" id="IPR012165">
    <property type="entry name" value="Cyt_c3_hydrogenase_gsu"/>
</dbReference>
<dbReference type="GO" id="GO:0016491">
    <property type="term" value="F:oxidoreductase activity"/>
    <property type="evidence" value="ECO:0007669"/>
    <property type="project" value="InterPro"/>
</dbReference>
<dbReference type="Proteomes" id="UP000824102">
    <property type="component" value="Unassembled WGS sequence"/>
</dbReference>
<dbReference type="PROSITE" id="PS51384">
    <property type="entry name" value="FAD_FR"/>
    <property type="match status" value="1"/>
</dbReference>
<comment type="cofactor">
    <cofactor evidence="11">
        <name>FAD</name>
        <dbReference type="ChEBI" id="CHEBI:57692"/>
    </cofactor>
    <text evidence="11">Binds 1 FAD per subunit.</text>
</comment>
<evidence type="ECO:0000313" key="15">
    <source>
        <dbReference type="Proteomes" id="UP000824102"/>
    </source>
</evidence>
<evidence type="ECO:0000256" key="5">
    <source>
        <dbReference type="ARBA" id="ARBA00022723"/>
    </source>
</evidence>
<comment type="cofactor">
    <cofactor evidence="12">
        <name>[2Fe-2S] cluster</name>
        <dbReference type="ChEBI" id="CHEBI:190135"/>
    </cofactor>
    <text evidence="12">Binds 1 [2Fe-2S] cluster per subunit.</text>
</comment>
<dbReference type="InterPro" id="IPR039261">
    <property type="entry name" value="FNR_nucleotide-bd"/>
</dbReference>
<dbReference type="GO" id="GO:0050660">
    <property type="term" value="F:flavin adenine dinucleotide binding"/>
    <property type="evidence" value="ECO:0007669"/>
    <property type="project" value="InterPro"/>
</dbReference>
<evidence type="ECO:0000256" key="3">
    <source>
        <dbReference type="ARBA" id="ARBA00022630"/>
    </source>
</evidence>
<dbReference type="InterPro" id="IPR017938">
    <property type="entry name" value="Riboflavin_synthase-like_b-brl"/>
</dbReference>
<dbReference type="InterPro" id="IPR050353">
    <property type="entry name" value="PyrK_electron_transfer"/>
</dbReference>
<evidence type="ECO:0000256" key="10">
    <source>
        <dbReference type="ARBA" id="ARBA00034078"/>
    </source>
</evidence>
<keyword evidence="9 12" id="KW-0411">Iron-sulfur</keyword>
<dbReference type="InterPro" id="IPR017927">
    <property type="entry name" value="FAD-bd_FR_type"/>
</dbReference>
<dbReference type="Pfam" id="PF10418">
    <property type="entry name" value="DHODB_Fe-S_bind"/>
    <property type="match status" value="1"/>
</dbReference>
<comment type="caution">
    <text evidence="14">The sequence shown here is derived from an EMBL/GenBank/DDBJ whole genome shotgun (WGS) entry which is preliminary data.</text>
</comment>
<dbReference type="AlphaFoldDB" id="A0A9D2G6Q2"/>
<evidence type="ECO:0000256" key="11">
    <source>
        <dbReference type="PIRSR" id="PIRSR006816-1"/>
    </source>
</evidence>
<dbReference type="Pfam" id="PF00175">
    <property type="entry name" value="NAD_binding_1"/>
    <property type="match status" value="1"/>
</dbReference>
<protein>
    <submittedName>
        <fullName evidence="14">Dihydroorotate dehydrogenase electron transfer subunit</fullName>
    </submittedName>
</protein>
<dbReference type="PANTHER" id="PTHR43513">
    <property type="entry name" value="DIHYDROOROTATE DEHYDROGENASE B (NAD(+)), ELECTRON TRANSFER SUBUNIT"/>
    <property type="match status" value="1"/>
</dbReference>
<evidence type="ECO:0000256" key="4">
    <source>
        <dbReference type="ARBA" id="ARBA00022714"/>
    </source>
</evidence>
<keyword evidence="4 12" id="KW-0001">2Fe-2S</keyword>
<reference evidence="14" key="1">
    <citation type="journal article" date="2021" name="PeerJ">
        <title>Extensive microbial diversity within the chicken gut microbiome revealed by metagenomics and culture.</title>
        <authorList>
            <person name="Gilroy R."/>
            <person name="Ravi A."/>
            <person name="Getino M."/>
            <person name="Pursley I."/>
            <person name="Horton D.L."/>
            <person name="Alikhan N.F."/>
            <person name="Baker D."/>
            <person name="Gharbi K."/>
            <person name="Hall N."/>
            <person name="Watson M."/>
            <person name="Adriaenssens E.M."/>
            <person name="Foster-Nyarko E."/>
            <person name="Jarju S."/>
            <person name="Secka A."/>
            <person name="Antonio M."/>
            <person name="Oren A."/>
            <person name="Chaudhuri R.R."/>
            <person name="La Ragione R."/>
            <person name="Hildebrand F."/>
            <person name="Pallen M.J."/>
        </authorList>
    </citation>
    <scope>NUCLEOTIDE SEQUENCE</scope>
    <source>
        <strain evidence="14">ChiW7-2402</strain>
    </source>
</reference>
<evidence type="ECO:0000256" key="12">
    <source>
        <dbReference type="PIRSR" id="PIRSR006816-2"/>
    </source>
</evidence>
<dbReference type="Pfam" id="PF00970">
    <property type="entry name" value="FAD_binding_6"/>
    <property type="match status" value="1"/>
</dbReference>
<feature type="binding site" evidence="11">
    <location>
        <begin position="77"/>
        <end position="78"/>
    </location>
    <ligand>
        <name>FAD</name>
        <dbReference type="ChEBI" id="CHEBI:57692"/>
    </ligand>
</feature>
<dbReference type="SUPFAM" id="SSF52343">
    <property type="entry name" value="Ferredoxin reductase-like, C-terminal NADP-linked domain"/>
    <property type="match status" value="1"/>
</dbReference>
<evidence type="ECO:0000313" key="14">
    <source>
        <dbReference type="EMBL" id="HIZ73272.1"/>
    </source>
</evidence>
<evidence type="ECO:0000256" key="2">
    <source>
        <dbReference type="ARBA" id="ARBA00022448"/>
    </source>
</evidence>
<feature type="binding site" evidence="12">
    <location>
        <position position="234"/>
    </location>
    <ligand>
        <name>[2Fe-2S] cluster</name>
        <dbReference type="ChEBI" id="CHEBI:190135"/>
    </ligand>
</feature>
<keyword evidence="2" id="KW-0813">Transport</keyword>
<keyword evidence="5 12" id="KW-0479">Metal-binding</keyword>
<dbReference type="InterPro" id="IPR019480">
    <property type="entry name" value="Dihydroorotate_DH_Fe-S-bd"/>
</dbReference>
<dbReference type="InterPro" id="IPR001433">
    <property type="entry name" value="OxRdtase_FAD/NAD-bd"/>
</dbReference>
<comment type="cofactor">
    <cofactor evidence="10">
        <name>[2Fe-2S] cluster</name>
        <dbReference type="ChEBI" id="CHEBI:190135"/>
    </cofactor>
</comment>
<name>A0A9D2G6Q2_9FIRM</name>
<comment type="similarity">
    <text evidence="1">Belongs to the PyrK family.</text>
</comment>
<dbReference type="PANTHER" id="PTHR43513:SF3">
    <property type="entry name" value="DIHYDROOROTATE DEHYDROGENASE B (NAD(+)), ELECTRON TRANSFER SUBUNIT-RELATED"/>
    <property type="match status" value="1"/>
</dbReference>
<dbReference type="SUPFAM" id="SSF63380">
    <property type="entry name" value="Riboflavin synthase domain-like"/>
    <property type="match status" value="1"/>
</dbReference>
<evidence type="ECO:0000256" key="1">
    <source>
        <dbReference type="ARBA" id="ARBA00006422"/>
    </source>
</evidence>
<feature type="domain" description="FAD-binding FR-type" evidence="13">
    <location>
        <begin position="1"/>
        <end position="102"/>
    </location>
</feature>
<sequence>MKEQKVKILENAPIAAGIYKMRFALSEKTDGLFCGKFVNISVGDGAHLLRRPIAICEHGEENGVQAVTICYQIKGAGTQAMSRAKVGDELACVLPLGNGFRLSEEQKRVALIGGGVGIFPMVSVLKEYAREGKEFYSYIGFRNCDAVCMADTFFSLSARAEIVTDDGSFGQKNNAVAAFFADYEKTRPDVVLACGPTPMLRALKTGLKERGIAVPCYVSLEERMGCGIGACLVCVCEKTDGAHARVCKDGPVFDIKEVTL</sequence>
<feature type="binding site" evidence="12">
    <location>
        <position position="247"/>
    </location>
    <ligand>
        <name>[2Fe-2S] cluster</name>
        <dbReference type="ChEBI" id="CHEBI:190135"/>
    </ligand>
</feature>
<evidence type="ECO:0000259" key="13">
    <source>
        <dbReference type="PROSITE" id="PS51384"/>
    </source>
</evidence>
<dbReference type="PIRSF" id="PIRSF006816">
    <property type="entry name" value="Cyc3_hyd_g"/>
    <property type="match status" value="1"/>
</dbReference>
<dbReference type="Gene3D" id="2.40.30.10">
    <property type="entry name" value="Translation factors"/>
    <property type="match status" value="1"/>
</dbReference>
<dbReference type="GO" id="GO:0051537">
    <property type="term" value="F:2 iron, 2 sulfur cluster binding"/>
    <property type="evidence" value="ECO:0007669"/>
    <property type="project" value="UniProtKB-KW"/>
</dbReference>
<dbReference type="Gene3D" id="3.40.50.80">
    <property type="entry name" value="Nucleotide-binding domain of ferredoxin-NADP reductase (FNR) module"/>
    <property type="match status" value="1"/>
</dbReference>
<dbReference type="GO" id="GO:0006221">
    <property type="term" value="P:pyrimidine nucleotide biosynthetic process"/>
    <property type="evidence" value="ECO:0007669"/>
    <property type="project" value="InterPro"/>
</dbReference>
<evidence type="ECO:0000256" key="9">
    <source>
        <dbReference type="ARBA" id="ARBA00023014"/>
    </source>
</evidence>
<reference evidence="14" key="2">
    <citation type="submission" date="2021-04" db="EMBL/GenBank/DDBJ databases">
        <authorList>
            <person name="Gilroy R."/>
        </authorList>
    </citation>
    <scope>NUCLEOTIDE SEQUENCE</scope>
    <source>
        <strain evidence="14">ChiW7-2402</strain>
    </source>
</reference>
<feature type="binding site" evidence="12">
    <location>
        <position position="231"/>
    </location>
    <ligand>
        <name>[2Fe-2S] cluster</name>
        <dbReference type="ChEBI" id="CHEBI:190135"/>
    </ligand>
</feature>
<keyword evidence="6 11" id="KW-0274">FAD</keyword>
<dbReference type="Gene3D" id="2.10.240.10">
    <property type="entry name" value="Dihydroorotate dehydrogenase, electron transfer subunit"/>
    <property type="match status" value="1"/>
</dbReference>